<feature type="region of interest" description="Disordered" evidence="1">
    <location>
        <begin position="1096"/>
        <end position="1116"/>
    </location>
</feature>
<evidence type="ECO:0000259" key="2">
    <source>
        <dbReference type="Pfam" id="PF00004"/>
    </source>
</evidence>
<feature type="region of interest" description="Disordered" evidence="1">
    <location>
        <begin position="49"/>
        <end position="88"/>
    </location>
</feature>
<evidence type="ECO:0000259" key="3">
    <source>
        <dbReference type="Pfam" id="PF22893"/>
    </source>
</evidence>
<dbReference type="InterPro" id="IPR054464">
    <property type="entry name" value="ULD_fung"/>
</dbReference>
<dbReference type="InterPro" id="IPR056599">
    <property type="entry name" value="AAA_lid_fung"/>
</dbReference>
<proteinExistence type="predicted"/>
<evidence type="ECO:0000256" key="1">
    <source>
        <dbReference type="SAM" id="MobiDB-lite"/>
    </source>
</evidence>
<feature type="compositionally biased region" description="Polar residues" evidence="1">
    <location>
        <begin position="67"/>
        <end position="88"/>
    </location>
</feature>
<gene>
    <name evidence="6" type="ORF">MPH_12715</name>
</gene>
<dbReference type="InterPro" id="IPR027417">
    <property type="entry name" value="P-loop_NTPase"/>
</dbReference>
<dbReference type="Pfam" id="PF22942">
    <property type="entry name" value="DUF7025"/>
    <property type="match status" value="1"/>
</dbReference>
<dbReference type="GO" id="GO:0005524">
    <property type="term" value="F:ATP binding"/>
    <property type="evidence" value="ECO:0007669"/>
    <property type="project" value="InterPro"/>
</dbReference>
<dbReference type="Proteomes" id="UP000007129">
    <property type="component" value="Unassembled WGS sequence"/>
</dbReference>
<sequence>MTDLFLSTVLPPRTSQIKQHWLPILRPTQKILDILLQNVETARQIACGERPSFNSPTGKAVSAESLLESQNPSDRGSETSNWDISSNSDSGFDAIMGHDDLTGDHGREIIDDVLSDATGGSEEPEVLKLVHSMQYTVANLQKLPFPTTGNLPQSKTQAENVVGPQSPTKRSEDEYFHKLRKSEKAAAYLRPDVITLIGPMNQIYSLSFEKCKTWKGMSEAMRQLFQDCSWPVEYGVIFGEGKHFEKYFNVIRQLPEKEKAESETAIPLRDWEKLVQPGWTVGVQLLRERIFQDLQSPNMLPMEVLTHLDPIERPSAPVVSAYENKVQYTVDFFERDGNYGNRFLYQKNYAAPISFRVAQEPNTTRSVLQEVKTIIRSQTARFRNPHPGHGADLPSSPPTYSAPSDELNRGDIVGQTSLHIHSNLLLNALRSVIQFQSLQPLRQSASMMGFPSEAPNQLTPEPVTDLENGIFLYPFKDLFFHRDDLKRYKASQDISRLRHTNEYNRHCDEHIDILLEYLDTNPNVRVDVAEDMFKRGVTTFKWVWLLLRPGAPVYVREGEGLLNCYIVESVEHSEPLEKALNCKVDLWNLDFNGRCLSRTTKTVQIPFFEGEKNISELSVFPTSRSGDANLQASLIERGKKFVDILRRSAVQEYSGPSGRDGVKRYNSSRLIVDYTDRPWEQPGWDKPHHPCKVDYKYGLGSRTRVQACECSICAAEEALSPGYGTRAYSDYDSIDLKQAGDLTDLQYMLCWSHVYGFSFQDRTYDLFAVHGLREATFNKDMIKDLIVADATKKMVMALCEVYDRNDQENNLFPTELRGKGELFSYMVHPALARRSPPVRYAREKYFQLTIKLKSTELVAEYTARPLLTITAADLGDEPGTMERTLQRFFRDAGRWDAILLLDEADVYVAKRTRDNHKTNVIVSVFLRALEYFKGILFLTTNRVGVFDEALMTRIHVQIYYPRLTREARQKIWSSKIHKLRDNHVNGGQQFHCDEAVEEFLHYDSTLDEFEWNGRQISNVFQTAVSLAVWDAKAGYQRRQIPILKVRHVKQVVKMSREFQDYRKQVMFGETTWAYNTRMRAGGPSPTLRANAIRKGIFHPTGPPGWADDSSETSSEA</sequence>
<evidence type="ECO:0000259" key="4">
    <source>
        <dbReference type="Pfam" id="PF22942"/>
    </source>
</evidence>
<dbReference type="InParanoid" id="K2S0A8"/>
<dbReference type="PANTHER" id="PTHR46411:SF2">
    <property type="entry name" value="AAA+ ATPASE DOMAIN-CONTAINING PROTEIN"/>
    <property type="match status" value="1"/>
</dbReference>
<evidence type="ECO:0000313" key="6">
    <source>
        <dbReference type="EMBL" id="EKG10115.1"/>
    </source>
</evidence>
<feature type="domain" description="DUF7025" evidence="4">
    <location>
        <begin position="530"/>
        <end position="622"/>
    </location>
</feature>
<dbReference type="PANTHER" id="PTHR46411">
    <property type="entry name" value="FAMILY ATPASE, PUTATIVE-RELATED"/>
    <property type="match status" value="1"/>
</dbReference>
<organism evidence="6 7">
    <name type="scientific">Macrophomina phaseolina (strain MS6)</name>
    <name type="common">Charcoal rot fungus</name>
    <dbReference type="NCBI Taxonomy" id="1126212"/>
    <lineage>
        <taxon>Eukaryota</taxon>
        <taxon>Fungi</taxon>
        <taxon>Dikarya</taxon>
        <taxon>Ascomycota</taxon>
        <taxon>Pezizomycotina</taxon>
        <taxon>Dothideomycetes</taxon>
        <taxon>Dothideomycetes incertae sedis</taxon>
        <taxon>Botryosphaeriales</taxon>
        <taxon>Botryosphaeriaceae</taxon>
        <taxon>Macrophomina</taxon>
    </lineage>
</organism>
<dbReference type="OrthoDB" id="10042665at2759"/>
<dbReference type="Gene3D" id="3.40.50.300">
    <property type="entry name" value="P-loop containing nucleotide triphosphate hydrolases"/>
    <property type="match status" value="1"/>
</dbReference>
<feature type="region of interest" description="Disordered" evidence="1">
    <location>
        <begin position="150"/>
        <end position="173"/>
    </location>
</feature>
<accession>K2S0A8</accession>
<evidence type="ECO:0000259" key="5">
    <source>
        <dbReference type="Pfam" id="PF23232"/>
    </source>
</evidence>
<dbReference type="STRING" id="1126212.K2S0A8"/>
<protein>
    <submittedName>
        <fullName evidence="6">ATPase AAA-type core</fullName>
    </submittedName>
</protein>
<feature type="domain" description="Ubiquitin-like" evidence="3">
    <location>
        <begin position="191"/>
        <end position="286"/>
    </location>
</feature>
<name>K2S0A8_MACPH</name>
<dbReference type="EMBL" id="AHHD01000526">
    <property type="protein sequence ID" value="EKG10115.1"/>
    <property type="molecule type" value="Genomic_DNA"/>
</dbReference>
<dbReference type="InterPro" id="IPR003959">
    <property type="entry name" value="ATPase_AAA_core"/>
</dbReference>
<dbReference type="HOGENOM" id="CLU_004471_6_0_1"/>
<evidence type="ECO:0000313" key="7">
    <source>
        <dbReference type="Proteomes" id="UP000007129"/>
    </source>
</evidence>
<dbReference type="Pfam" id="PF00004">
    <property type="entry name" value="AAA"/>
    <property type="match status" value="1"/>
</dbReference>
<dbReference type="GO" id="GO:0016887">
    <property type="term" value="F:ATP hydrolysis activity"/>
    <property type="evidence" value="ECO:0007669"/>
    <property type="project" value="InterPro"/>
</dbReference>
<comment type="caution">
    <text evidence="6">The sequence shown here is derived from an EMBL/GenBank/DDBJ whole genome shotgun (WGS) entry which is preliminary data.</text>
</comment>
<feature type="compositionally biased region" description="Polar residues" evidence="1">
    <location>
        <begin position="150"/>
        <end position="168"/>
    </location>
</feature>
<reference evidence="6 7" key="1">
    <citation type="journal article" date="2012" name="BMC Genomics">
        <title>Tools to kill: Genome of one of the most destructive plant pathogenic fungi Macrophomina phaseolina.</title>
        <authorList>
            <person name="Islam M.S."/>
            <person name="Haque M.S."/>
            <person name="Islam M.M."/>
            <person name="Emdad E.M."/>
            <person name="Halim A."/>
            <person name="Hossen Q.M.M."/>
            <person name="Hossain M.Z."/>
            <person name="Ahmed B."/>
            <person name="Rahim S."/>
            <person name="Rahman M.S."/>
            <person name="Alam M.M."/>
            <person name="Hou S."/>
            <person name="Wan X."/>
            <person name="Saito J.A."/>
            <person name="Alam M."/>
        </authorList>
    </citation>
    <scope>NUCLEOTIDE SEQUENCE [LARGE SCALE GENOMIC DNA]</scope>
    <source>
        <strain evidence="6 7">MS6</strain>
    </source>
</reference>
<dbReference type="Pfam" id="PF22893">
    <property type="entry name" value="ULD_2"/>
    <property type="match status" value="1"/>
</dbReference>
<dbReference type="SUPFAM" id="SSF52540">
    <property type="entry name" value="P-loop containing nucleoside triphosphate hydrolases"/>
    <property type="match status" value="1"/>
</dbReference>
<feature type="domain" description="ATPase AAA-type core" evidence="2">
    <location>
        <begin position="856"/>
        <end position="961"/>
    </location>
</feature>
<feature type="domain" description="AAA+ ATPase lid" evidence="5">
    <location>
        <begin position="963"/>
        <end position="1066"/>
    </location>
</feature>
<dbReference type="Pfam" id="PF23232">
    <property type="entry name" value="AAA_lid_13"/>
    <property type="match status" value="1"/>
</dbReference>
<dbReference type="AlphaFoldDB" id="K2S0A8"/>
<feature type="region of interest" description="Disordered" evidence="1">
    <location>
        <begin position="381"/>
        <end position="404"/>
    </location>
</feature>
<dbReference type="eggNOG" id="KOG0742">
    <property type="taxonomic scope" value="Eukaryota"/>
</dbReference>
<dbReference type="InterPro" id="IPR054289">
    <property type="entry name" value="DUF7025"/>
</dbReference>
<dbReference type="VEuPathDB" id="FungiDB:MPH_12715"/>